<name>A0A4Y3NBP4_PAEAU</name>
<keyword evidence="2" id="KW-1185">Reference proteome</keyword>
<organism evidence="1 2">
    <name type="scientific">Paenarthrobacter aurescens</name>
    <name type="common">Arthrobacter aurescens</name>
    <dbReference type="NCBI Taxonomy" id="43663"/>
    <lineage>
        <taxon>Bacteria</taxon>
        <taxon>Bacillati</taxon>
        <taxon>Actinomycetota</taxon>
        <taxon>Actinomycetes</taxon>
        <taxon>Micrococcales</taxon>
        <taxon>Micrococcaceae</taxon>
        <taxon>Paenarthrobacter</taxon>
    </lineage>
</organism>
<dbReference type="AlphaFoldDB" id="A0A4Y3NBP4"/>
<dbReference type="Proteomes" id="UP000317715">
    <property type="component" value="Unassembled WGS sequence"/>
</dbReference>
<accession>A0A4Y3NBP4</accession>
<evidence type="ECO:0000313" key="1">
    <source>
        <dbReference type="EMBL" id="GEB17805.1"/>
    </source>
</evidence>
<proteinExistence type="predicted"/>
<dbReference type="EMBL" id="BJMD01000002">
    <property type="protein sequence ID" value="GEB17805.1"/>
    <property type="molecule type" value="Genomic_DNA"/>
</dbReference>
<evidence type="ECO:0000313" key="2">
    <source>
        <dbReference type="Proteomes" id="UP000317715"/>
    </source>
</evidence>
<gene>
    <name evidence="1" type="ORF">AAU01_05600</name>
</gene>
<dbReference type="RefSeq" id="WP_281283968.1">
    <property type="nucleotide sequence ID" value="NZ_BAAAWK010000001.1"/>
</dbReference>
<sequence>MVVVDLEVAVGLAEADPEGAAVPVSEGVLDMDFVGVAVGEAGAE</sequence>
<comment type="caution">
    <text evidence="1">The sequence shown here is derived from an EMBL/GenBank/DDBJ whole genome shotgun (WGS) entry which is preliminary data.</text>
</comment>
<dbReference type="GeneID" id="97301978"/>
<reference evidence="1 2" key="1">
    <citation type="submission" date="2019-06" db="EMBL/GenBank/DDBJ databases">
        <title>Whole genome shotgun sequence of Paenarthrobacter aurescens NBRC 12136.</title>
        <authorList>
            <person name="Hosoyama A."/>
            <person name="Uohara A."/>
            <person name="Ohji S."/>
            <person name="Ichikawa N."/>
        </authorList>
    </citation>
    <scope>NUCLEOTIDE SEQUENCE [LARGE SCALE GENOMIC DNA]</scope>
    <source>
        <strain evidence="1 2">NBRC 12136</strain>
    </source>
</reference>
<protein>
    <submittedName>
        <fullName evidence="1">Uncharacterized protein</fullName>
    </submittedName>
</protein>